<evidence type="ECO:0000313" key="1">
    <source>
        <dbReference type="EMBL" id="KAI3812778.1"/>
    </source>
</evidence>
<protein>
    <submittedName>
        <fullName evidence="1">Uncharacterized protein</fullName>
    </submittedName>
</protein>
<gene>
    <name evidence="1" type="ORF">L1987_17490</name>
</gene>
<name>A0ACB9IZ80_9ASTR</name>
<evidence type="ECO:0000313" key="2">
    <source>
        <dbReference type="Proteomes" id="UP001056120"/>
    </source>
</evidence>
<proteinExistence type="predicted"/>
<organism evidence="1 2">
    <name type="scientific">Smallanthus sonchifolius</name>
    <dbReference type="NCBI Taxonomy" id="185202"/>
    <lineage>
        <taxon>Eukaryota</taxon>
        <taxon>Viridiplantae</taxon>
        <taxon>Streptophyta</taxon>
        <taxon>Embryophyta</taxon>
        <taxon>Tracheophyta</taxon>
        <taxon>Spermatophyta</taxon>
        <taxon>Magnoliopsida</taxon>
        <taxon>eudicotyledons</taxon>
        <taxon>Gunneridae</taxon>
        <taxon>Pentapetalae</taxon>
        <taxon>asterids</taxon>
        <taxon>campanulids</taxon>
        <taxon>Asterales</taxon>
        <taxon>Asteraceae</taxon>
        <taxon>Asteroideae</taxon>
        <taxon>Heliantheae alliance</taxon>
        <taxon>Millerieae</taxon>
        <taxon>Smallanthus</taxon>
    </lineage>
</organism>
<dbReference type="Proteomes" id="UP001056120">
    <property type="component" value="Linkage Group LG06"/>
</dbReference>
<accession>A0ACB9IZ80</accession>
<reference evidence="2" key="1">
    <citation type="journal article" date="2022" name="Mol. Ecol. Resour.">
        <title>The genomes of chicory, endive, great burdock and yacon provide insights into Asteraceae palaeo-polyploidization history and plant inulin production.</title>
        <authorList>
            <person name="Fan W."/>
            <person name="Wang S."/>
            <person name="Wang H."/>
            <person name="Wang A."/>
            <person name="Jiang F."/>
            <person name="Liu H."/>
            <person name="Zhao H."/>
            <person name="Xu D."/>
            <person name="Zhang Y."/>
        </authorList>
    </citation>
    <scope>NUCLEOTIDE SEQUENCE [LARGE SCALE GENOMIC DNA]</scope>
    <source>
        <strain evidence="2">cv. Yunnan</strain>
    </source>
</reference>
<reference evidence="1 2" key="2">
    <citation type="journal article" date="2022" name="Mol. Ecol. Resour.">
        <title>The genomes of chicory, endive, great burdock and yacon provide insights into Asteraceae paleo-polyploidization history and plant inulin production.</title>
        <authorList>
            <person name="Fan W."/>
            <person name="Wang S."/>
            <person name="Wang H."/>
            <person name="Wang A."/>
            <person name="Jiang F."/>
            <person name="Liu H."/>
            <person name="Zhao H."/>
            <person name="Xu D."/>
            <person name="Zhang Y."/>
        </authorList>
    </citation>
    <scope>NUCLEOTIDE SEQUENCE [LARGE SCALE GENOMIC DNA]</scope>
    <source>
        <strain evidence="2">cv. Yunnan</strain>
        <tissue evidence="1">Leaves</tissue>
    </source>
</reference>
<keyword evidence="2" id="KW-1185">Reference proteome</keyword>
<dbReference type="EMBL" id="CM042023">
    <property type="protein sequence ID" value="KAI3812778.1"/>
    <property type="molecule type" value="Genomic_DNA"/>
</dbReference>
<sequence length="68" mass="7718">MKNRKKTYIFSRLPITIDAVSSLEMTPCGLPLQLPLLFVLKPTINLHNLGTNYLFSLNSRITSWIKVG</sequence>
<comment type="caution">
    <text evidence="1">The sequence shown here is derived from an EMBL/GenBank/DDBJ whole genome shotgun (WGS) entry which is preliminary data.</text>
</comment>